<dbReference type="Pfam" id="PF01263">
    <property type="entry name" value="Aldose_epim"/>
    <property type="match status" value="1"/>
</dbReference>
<dbReference type="Gene3D" id="2.70.98.10">
    <property type="match status" value="1"/>
</dbReference>
<organism evidence="2 3">
    <name type="scientific">Pseudooceanicola antarcticus</name>
    <dbReference type="NCBI Taxonomy" id="1247613"/>
    <lineage>
        <taxon>Bacteria</taxon>
        <taxon>Pseudomonadati</taxon>
        <taxon>Pseudomonadota</taxon>
        <taxon>Alphaproteobacteria</taxon>
        <taxon>Rhodobacterales</taxon>
        <taxon>Paracoccaceae</taxon>
        <taxon>Pseudooceanicola</taxon>
    </lineage>
</organism>
<dbReference type="PANTHER" id="PTHR11122">
    <property type="entry name" value="APOSPORY-ASSOCIATED PROTEIN C-RELATED"/>
    <property type="match status" value="1"/>
</dbReference>
<dbReference type="CDD" id="cd09024">
    <property type="entry name" value="Aldose_epim_lacX"/>
    <property type="match status" value="1"/>
</dbReference>
<protein>
    <submittedName>
        <fullName evidence="1">Aldose epimerase</fullName>
    </submittedName>
    <submittedName>
        <fullName evidence="2">Galactose mutarotase</fullName>
    </submittedName>
</protein>
<gene>
    <name evidence="1" type="ORF">CVM39_14025</name>
    <name evidence="2" type="ORF">SAMN06297129_0352</name>
</gene>
<accession>A0A285HPP9</accession>
<dbReference type="Proteomes" id="UP000231655">
    <property type="component" value="Unassembled WGS sequence"/>
</dbReference>
<name>A0A285HPP9_9RHOB</name>
<dbReference type="GO" id="GO:0005975">
    <property type="term" value="P:carbohydrate metabolic process"/>
    <property type="evidence" value="ECO:0007669"/>
    <property type="project" value="InterPro"/>
</dbReference>
<evidence type="ECO:0000313" key="4">
    <source>
        <dbReference type="Proteomes" id="UP000231702"/>
    </source>
</evidence>
<dbReference type="OrthoDB" id="9795355at2"/>
<dbReference type="Proteomes" id="UP000231702">
    <property type="component" value="Unassembled WGS sequence"/>
</dbReference>
<reference evidence="2 3" key="1">
    <citation type="submission" date="2017-09" db="EMBL/GenBank/DDBJ databases">
        <authorList>
            <person name="Ehlers B."/>
            <person name="Leendertz F.H."/>
        </authorList>
    </citation>
    <scope>NUCLEOTIDE SEQUENCE [LARGE SCALE GENOMIC DNA]</scope>
    <source>
        <strain evidence="2 3">CGMCC 1.12662</strain>
    </source>
</reference>
<dbReference type="InterPro" id="IPR011013">
    <property type="entry name" value="Gal_mutarotase_sf_dom"/>
</dbReference>
<sequence>MASDITLSNDQLTATVSDLGAELQSLTHESGELLWHGDAAHWSGRSPILFPIVGRAPGDVIAVDGQEAPMRQHGFARKMAWELAEHTATSCTHVLRDTAETRAIYPRAFQLSLTHALSGATLTATAEVRNTGDQPLPFGLGFHPAFNWPLPGAGDAPHRITLDNGAEPPCSAIDGDSLLAPEMLPSPFTAGELTLAHALFENDALVFLEGAGDALTYAAPGTDAPALHFRFENLPALGIWTKPQGAPFICVEPWHGVAARQGAGPEIAERPLSMELAPGETARFAWSVSVS</sequence>
<proteinExistence type="predicted"/>
<keyword evidence="4" id="KW-1185">Reference proteome</keyword>
<dbReference type="GO" id="GO:0016853">
    <property type="term" value="F:isomerase activity"/>
    <property type="evidence" value="ECO:0007669"/>
    <property type="project" value="InterPro"/>
</dbReference>
<dbReference type="GO" id="GO:0030246">
    <property type="term" value="F:carbohydrate binding"/>
    <property type="evidence" value="ECO:0007669"/>
    <property type="project" value="InterPro"/>
</dbReference>
<evidence type="ECO:0000313" key="3">
    <source>
        <dbReference type="Proteomes" id="UP000231655"/>
    </source>
</evidence>
<dbReference type="AlphaFoldDB" id="A0A285HPP9"/>
<dbReference type="EMBL" id="OBEA01000001">
    <property type="protein sequence ID" value="SNY37730.1"/>
    <property type="molecule type" value="Genomic_DNA"/>
</dbReference>
<dbReference type="InterPro" id="IPR008183">
    <property type="entry name" value="Aldose_1/G6P_1-epimerase"/>
</dbReference>
<dbReference type="InterPro" id="IPR037481">
    <property type="entry name" value="LacX"/>
</dbReference>
<dbReference type="EMBL" id="PGTD01000017">
    <property type="protein sequence ID" value="PJE27692.1"/>
    <property type="molecule type" value="Genomic_DNA"/>
</dbReference>
<dbReference type="PANTHER" id="PTHR11122:SF13">
    <property type="entry name" value="GLUCOSE-6-PHOSPHATE 1-EPIMERASE"/>
    <property type="match status" value="1"/>
</dbReference>
<dbReference type="RefSeq" id="WP_097144148.1">
    <property type="nucleotide sequence ID" value="NZ_OBEA01000001.1"/>
</dbReference>
<dbReference type="InterPro" id="IPR014718">
    <property type="entry name" value="GH-type_carb-bd"/>
</dbReference>
<evidence type="ECO:0000313" key="2">
    <source>
        <dbReference type="EMBL" id="SNY37730.1"/>
    </source>
</evidence>
<evidence type="ECO:0000313" key="1">
    <source>
        <dbReference type="EMBL" id="PJE27692.1"/>
    </source>
</evidence>
<dbReference type="SUPFAM" id="SSF74650">
    <property type="entry name" value="Galactose mutarotase-like"/>
    <property type="match status" value="1"/>
</dbReference>
<reference evidence="1 4" key="2">
    <citation type="journal article" date="2018" name="Int. J. Syst. Evol. Microbiol.">
        <title>Pseudooceanicola lipolyticus sp. nov., a marine alphaproteobacterium, reclassification of Oceanicola flagellatus as Pseudooceanicola flagellatus comb. nov. and emended description of the genus Pseudooceanicola.</title>
        <authorList>
            <person name="Huang M.-M."/>
            <person name="Guo L.-L."/>
            <person name="Wu Y.-H."/>
            <person name="Lai Q.-L."/>
            <person name="Shao Z.-Z."/>
            <person name="Wang C.-S."/>
            <person name="Wu M."/>
            <person name="Xu X.-W."/>
        </authorList>
    </citation>
    <scope>NUCLEOTIDE SEQUENCE [LARGE SCALE GENOMIC DNA]</scope>
    <source>
        <strain evidence="1 4">Ar-45</strain>
    </source>
</reference>